<keyword evidence="2" id="KW-0436">Ligase</keyword>
<evidence type="ECO:0000259" key="1">
    <source>
        <dbReference type="Pfam" id="PF08443"/>
    </source>
</evidence>
<dbReference type="EMBL" id="CP150951">
    <property type="protein sequence ID" value="WZC47306.1"/>
    <property type="molecule type" value="Genomic_DNA"/>
</dbReference>
<gene>
    <name evidence="2" type="ORF">AABB29_10145</name>
</gene>
<dbReference type="GO" id="GO:0016874">
    <property type="term" value="F:ligase activity"/>
    <property type="evidence" value="ECO:0007669"/>
    <property type="project" value="UniProtKB-KW"/>
</dbReference>
<accession>A0ABZ2V459</accession>
<dbReference type="Pfam" id="PF08443">
    <property type="entry name" value="RimK"/>
    <property type="match status" value="1"/>
</dbReference>
<dbReference type="PANTHER" id="PTHR21621:SF0">
    <property type="entry name" value="BETA-CITRYLGLUTAMATE SYNTHASE B-RELATED"/>
    <property type="match status" value="1"/>
</dbReference>
<dbReference type="PANTHER" id="PTHR21621">
    <property type="entry name" value="RIBOSOMAL PROTEIN S6 MODIFICATION PROTEIN"/>
    <property type="match status" value="1"/>
</dbReference>
<keyword evidence="3" id="KW-1185">Reference proteome</keyword>
<evidence type="ECO:0000313" key="3">
    <source>
        <dbReference type="Proteomes" id="UP001440612"/>
    </source>
</evidence>
<protein>
    <submittedName>
        <fullName evidence="2">RimK family alpha-L-glutamate ligase</fullName>
    </submittedName>
</protein>
<dbReference type="RefSeq" id="WP_341365427.1">
    <property type="nucleotide sequence ID" value="NZ_CP150951.2"/>
</dbReference>
<organism evidence="2 3">
    <name type="scientific">Yoonia phaeophyticola</name>
    <dbReference type="NCBI Taxonomy" id="3137369"/>
    <lineage>
        <taxon>Bacteria</taxon>
        <taxon>Pseudomonadati</taxon>
        <taxon>Pseudomonadota</taxon>
        <taxon>Alphaproteobacteria</taxon>
        <taxon>Rhodobacterales</taxon>
        <taxon>Paracoccaceae</taxon>
        <taxon>Yoonia</taxon>
    </lineage>
</organism>
<name>A0ABZ2V459_9RHOB</name>
<dbReference type="Gene3D" id="3.30.470.20">
    <property type="entry name" value="ATP-grasp fold, B domain"/>
    <property type="match status" value="1"/>
</dbReference>
<feature type="domain" description="ATP-grasp fold RimK-type" evidence="1">
    <location>
        <begin position="171"/>
        <end position="289"/>
    </location>
</feature>
<evidence type="ECO:0000313" key="2">
    <source>
        <dbReference type="EMBL" id="WZC47306.1"/>
    </source>
</evidence>
<dbReference type="InterPro" id="IPR013651">
    <property type="entry name" value="ATP-grasp_RimK-type"/>
</dbReference>
<sequence length="297" mass="33490">MAVKPRILAVGSALDPTFVHFCVSATWFGAEIQIVDAAYRSVLHKTDTVDETVELVGTTMENEYACFLRPKTVGSDFETTQSSQTIYKQVSSFFTSSAERTIINSLEAGSSNFCKLQHTSVHLDLCHSFEIQSPETILSNCPDRVREFSARHIHGVILKGASNQKSEAVLFDASIVPNNLLPTPILLQEYIEGYDVRVHQVGHQSIGERIRSDDVDYRFSKRNSYELFSPPPKICEFCFDAIEQNGLLFGGIDFKVRDGKYYFLEVNSLPDYRGYDKRSNFLITREIVDLFVRNAAA</sequence>
<reference evidence="3" key="1">
    <citation type="submission" date="2024-04" db="EMBL/GenBank/DDBJ databases">
        <title>Phylogenomic analyses of a clade within the roseobacter group suggest taxonomic reassignments of species of the genera Aestuariivita, Citreicella, Loktanella, Nautella, Pelagibaca, Ruegeria, Thalassobius, Thiobacimonas and Tropicibacter, and the proposal o.</title>
        <authorList>
            <person name="Jeon C.O."/>
        </authorList>
    </citation>
    <scope>NUCLEOTIDE SEQUENCE [LARGE SCALE GENOMIC DNA]</scope>
    <source>
        <strain evidence="3">BS5-3</strain>
    </source>
</reference>
<dbReference type="SUPFAM" id="SSF56059">
    <property type="entry name" value="Glutathione synthetase ATP-binding domain-like"/>
    <property type="match status" value="1"/>
</dbReference>
<proteinExistence type="predicted"/>
<dbReference type="Proteomes" id="UP001440612">
    <property type="component" value="Chromosome"/>
</dbReference>